<feature type="region of interest" description="Disordered" evidence="1">
    <location>
        <begin position="329"/>
        <end position="350"/>
    </location>
</feature>
<dbReference type="Gene3D" id="3.40.50.1820">
    <property type="entry name" value="alpha/beta hydrolase"/>
    <property type="match status" value="1"/>
</dbReference>
<accession>A0ABD6FGD7</accession>
<dbReference type="InterPro" id="IPR029058">
    <property type="entry name" value="AB_hydrolase_fold"/>
</dbReference>
<dbReference type="Pfam" id="PF12697">
    <property type="entry name" value="Abhydrolase_6"/>
    <property type="match status" value="1"/>
</dbReference>
<evidence type="ECO:0000313" key="3">
    <source>
        <dbReference type="EMBL" id="MFO7192396.1"/>
    </source>
</evidence>
<dbReference type="InterPro" id="IPR050471">
    <property type="entry name" value="AB_hydrolase"/>
</dbReference>
<feature type="region of interest" description="Disordered" evidence="1">
    <location>
        <begin position="1"/>
        <end position="26"/>
    </location>
</feature>
<dbReference type="EMBL" id="QGUI02000095">
    <property type="protein sequence ID" value="MFO7192396.1"/>
    <property type="molecule type" value="Genomic_DNA"/>
</dbReference>
<protein>
    <submittedName>
        <fullName evidence="3">Alpha/beta hydrolase</fullName>
    </submittedName>
</protein>
<comment type="caution">
    <text evidence="3">The sequence shown here is derived from an EMBL/GenBank/DDBJ whole genome shotgun (WGS) entry which is preliminary data.</text>
</comment>
<sequence>MRRLSIRGERRDADPYAGEPLGDLAPDRVSTVAADDGTPLAVQEILPDDGGEPEITLVGVHGFALSSATWYFQRRDLAALRLPRVRQVYYDHRGHGRSGSSTRETGTIEQLAADLHAVLRAVAGEGPVVLAGHSMGGMTIIALAEQAPELFTGRIRGVCLITTAAGEVGSTGVARSVLARYSPIGRLSGLATLQPKLVELLRSAGGRITRQAVRRLAFGDNRVPESVQRFLLAELDGTPVHQLVNFIATLGEHNRYDALQALRETDVMVIGGEKDRITPMSHSERIVAELPEAELVCIPGAGHMVQLEQPEVVSSHLIDLVQRCAGVGRAPSRRTAGTSRGRKRTRRWLR</sequence>
<name>A0ABD6FGD7_9PSEU</name>
<evidence type="ECO:0000313" key="4">
    <source>
        <dbReference type="Proteomes" id="UP000249324"/>
    </source>
</evidence>
<dbReference type="PANTHER" id="PTHR43433:SF1">
    <property type="entry name" value="BLL5160 PROTEIN"/>
    <property type="match status" value="1"/>
</dbReference>
<evidence type="ECO:0000259" key="2">
    <source>
        <dbReference type="Pfam" id="PF12697"/>
    </source>
</evidence>
<reference evidence="3 4" key="1">
    <citation type="journal article" date="2021" name="BMC Genomics">
        <title>Genome-resolved metagenome and metatranscriptome analyses of thermophilic composting reveal key bacterial players and their metabolic interactions.</title>
        <authorList>
            <person name="Braga L.P.P."/>
            <person name="Pereira R.V."/>
            <person name="Martins L.F."/>
            <person name="Moura L.M.S."/>
            <person name="Sanchez F.B."/>
            <person name="Patane J.S.L."/>
            <person name="da Silva A.M."/>
            <person name="Setubal J.C."/>
        </authorList>
    </citation>
    <scope>NUCLEOTIDE SEQUENCE [LARGE SCALE GENOMIC DNA]</scope>
    <source>
        <strain evidence="3">ZC4RG45</strain>
    </source>
</reference>
<gene>
    <name evidence="3" type="ORF">DIU77_009160</name>
</gene>
<feature type="domain" description="AB hydrolase-1" evidence="2">
    <location>
        <begin position="58"/>
        <end position="313"/>
    </location>
</feature>
<evidence type="ECO:0000256" key="1">
    <source>
        <dbReference type="SAM" id="MobiDB-lite"/>
    </source>
</evidence>
<dbReference type="PANTHER" id="PTHR43433">
    <property type="entry name" value="HYDROLASE, ALPHA/BETA FOLD FAMILY PROTEIN"/>
    <property type="match status" value="1"/>
</dbReference>
<organism evidence="3 4">
    <name type="scientific">Thermocrispum agreste</name>
    <dbReference type="NCBI Taxonomy" id="37925"/>
    <lineage>
        <taxon>Bacteria</taxon>
        <taxon>Bacillati</taxon>
        <taxon>Actinomycetota</taxon>
        <taxon>Actinomycetes</taxon>
        <taxon>Pseudonocardiales</taxon>
        <taxon>Pseudonocardiaceae</taxon>
        <taxon>Thermocrispum</taxon>
    </lineage>
</organism>
<feature type="compositionally biased region" description="Basic residues" evidence="1">
    <location>
        <begin position="340"/>
        <end position="350"/>
    </location>
</feature>
<dbReference type="GO" id="GO:0016787">
    <property type="term" value="F:hydrolase activity"/>
    <property type="evidence" value="ECO:0007669"/>
    <property type="project" value="UniProtKB-KW"/>
</dbReference>
<feature type="compositionally biased region" description="Basic and acidic residues" evidence="1">
    <location>
        <begin position="1"/>
        <end position="14"/>
    </location>
</feature>
<dbReference type="Proteomes" id="UP000249324">
    <property type="component" value="Unassembled WGS sequence"/>
</dbReference>
<dbReference type="InterPro" id="IPR000073">
    <property type="entry name" value="AB_hydrolase_1"/>
</dbReference>
<keyword evidence="3" id="KW-0378">Hydrolase</keyword>
<proteinExistence type="predicted"/>
<dbReference type="SUPFAM" id="SSF53474">
    <property type="entry name" value="alpha/beta-Hydrolases"/>
    <property type="match status" value="1"/>
</dbReference>
<dbReference type="AlphaFoldDB" id="A0ABD6FGD7"/>